<dbReference type="InterPro" id="IPR023753">
    <property type="entry name" value="FAD/NAD-binding_dom"/>
</dbReference>
<gene>
    <name evidence="4" type="ORF">LEA_02389</name>
</gene>
<organism evidence="4">
    <name type="scientific">human gut metagenome</name>
    <dbReference type="NCBI Taxonomy" id="408170"/>
    <lineage>
        <taxon>unclassified sequences</taxon>
        <taxon>metagenomes</taxon>
        <taxon>organismal metagenomes</taxon>
    </lineage>
</organism>
<comment type="caution">
    <text evidence="4">The sequence shown here is derived from an EMBL/GenBank/DDBJ whole genome shotgun (WGS) entry which is preliminary data.</text>
</comment>
<dbReference type="InterPro" id="IPR036188">
    <property type="entry name" value="FAD/NAD-bd_sf"/>
</dbReference>
<sequence length="214" mass="23554">MADENGGIFMPKKYNTIIIGGGTAGLTAAIYTARQNKSVAVFESGIFGGQIVDSPRIENYPGFCEISGDEFSDRLLKQALKLGAELIKKRAAAIKLEGKDKYVISADGEKTQCDKIIIAVGTRPRPLYLENERELLGRGISYCAVCDGAFFKNKTVAAVGGGSSALQSARLLAELCKKVYVIHRRNEFRGEQRLCEELKSFYNIEFLLNSEIKR</sequence>
<dbReference type="PANTHER" id="PTHR48105">
    <property type="entry name" value="THIOREDOXIN REDUCTASE 1-RELATED-RELATED"/>
    <property type="match status" value="1"/>
</dbReference>
<dbReference type="PRINTS" id="PR00469">
    <property type="entry name" value="PNDRDTASEII"/>
</dbReference>
<dbReference type="InterPro" id="IPR050097">
    <property type="entry name" value="Ferredoxin-NADP_redctase_2"/>
</dbReference>
<accession>K1UBC2</accession>
<protein>
    <submittedName>
        <fullName evidence="4">Thioredoxin-disulfide reductase</fullName>
    </submittedName>
</protein>
<dbReference type="EMBL" id="AJWY01001655">
    <property type="protein sequence ID" value="EKC79483.1"/>
    <property type="molecule type" value="Genomic_DNA"/>
</dbReference>
<evidence type="ECO:0000256" key="1">
    <source>
        <dbReference type="ARBA" id="ARBA00022630"/>
    </source>
</evidence>
<dbReference type="AlphaFoldDB" id="K1UBC2"/>
<proteinExistence type="predicted"/>
<dbReference type="GO" id="GO:0016491">
    <property type="term" value="F:oxidoreductase activity"/>
    <property type="evidence" value="ECO:0007669"/>
    <property type="project" value="UniProtKB-KW"/>
</dbReference>
<feature type="domain" description="FAD/NAD(P)-binding" evidence="3">
    <location>
        <begin position="15"/>
        <end position="213"/>
    </location>
</feature>
<dbReference type="Pfam" id="PF07992">
    <property type="entry name" value="Pyr_redox_2"/>
    <property type="match status" value="1"/>
</dbReference>
<dbReference type="PRINTS" id="PR00368">
    <property type="entry name" value="FADPNR"/>
</dbReference>
<evidence type="ECO:0000259" key="3">
    <source>
        <dbReference type="Pfam" id="PF07992"/>
    </source>
</evidence>
<keyword evidence="1" id="KW-0285">Flavoprotein</keyword>
<evidence type="ECO:0000256" key="2">
    <source>
        <dbReference type="ARBA" id="ARBA00023002"/>
    </source>
</evidence>
<dbReference type="SUPFAM" id="SSF51971">
    <property type="entry name" value="Nucleotide-binding domain"/>
    <property type="match status" value="1"/>
</dbReference>
<reference evidence="4" key="1">
    <citation type="journal article" date="2013" name="Environ. Microbiol.">
        <title>Microbiota from the distal guts of lean and obese adolescents exhibit partial functional redundancy besides clear differences in community structure.</title>
        <authorList>
            <person name="Ferrer M."/>
            <person name="Ruiz A."/>
            <person name="Lanza F."/>
            <person name="Haange S.B."/>
            <person name="Oberbach A."/>
            <person name="Till H."/>
            <person name="Bargiela R."/>
            <person name="Campoy C."/>
            <person name="Segura M.T."/>
            <person name="Richter M."/>
            <person name="von Bergen M."/>
            <person name="Seifert J."/>
            <person name="Suarez A."/>
        </authorList>
    </citation>
    <scope>NUCLEOTIDE SEQUENCE</scope>
</reference>
<name>K1UBC2_9ZZZZ</name>
<evidence type="ECO:0000313" key="4">
    <source>
        <dbReference type="EMBL" id="EKC79483.1"/>
    </source>
</evidence>
<dbReference type="Gene3D" id="3.50.50.60">
    <property type="entry name" value="FAD/NAD(P)-binding domain"/>
    <property type="match status" value="2"/>
</dbReference>
<keyword evidence="2" id="KW-0560">Oxidoreductase</keyword>